<keyword evidence="13 16" id="KW-0234">DNA repair</keyword>
<evidence type="ECO:0000256" key="13">
    <source>
        <dbReference type="ARBA" id="ARBA00023204"/>
    </source>
</evidence>
<keyword evidence="14" id="KW-0539">Nucleus</keyword>
<evidence type="ECO:0000256" key="12">
    <source>
        <dbReference type="ARBA" id="ARBA00023163"/>
    </source>
</evidence>
<feature type="compositionally biased region" description="Basic and acidic residues" evidence="17">
    <location>
        <begin position="737"/>
        <end position="753"/>
    </location>
</feature>
<dbReference type="InterPro" id="IPR027417">
    <property type="entry name" value="P-loop_NTPase"/>
</dbReference>
<dbReference type="GO" id="GO:0010557">
    <property type="term" value="P:positive regulation of macromolecule biosynthetic process"/>
    <property type="evidence" value="ECO:0007669"/>
    <property type="project" value="UniProtKB-ARBA"/>
</dbReference>
<feature type="region of interest" description="Disordered" evidence="17">
    <location>
        <begin position="718"/>
        <end position="772"/>
    </location>
</feature>
<evidence type="ECO:0000256" key="14">
    <source>
        <dbReference type="ARBA" id="ARBA00023242"/>
    </source>
</evidence>
<feature type="compositionally biased region" description="Polar residues" evidence="17">
    <location>
        <begin position="512"/>
        <end position="521"/>
    </location>
</feature>
<dbReference type="Pfam" id="PF00176">
    <property type="entry name" value="SNF2-rel_dom"/>
    <property type="match status" value="1"/>
</dbReference>
<dbReference type="GO" id="GO:0016887">
    <property type="term" value="F:ATP hydrolysis activity"/>
    <property type="evidence" value="ECO:0007669"/>
    <property type="project" value="TreeGrafter"/>
</dbReference>
<evidence type="ECO:0000256" key="7">
    <source>
        <dbReference type="ARBA" id="ARBA00022840"/>
    </source>
</evidence>
<dbReference type="InterPro" id="IPR038718">
    <property type="entry name" value="SNF2-like_sf"/>
</dbReference>
<dbReference type="FunFam" id="3.40.50.10810:FF:000022">
    <property type="entry name" value="Blast:Putative DNA helicase Ino80"/>
    <property type="match status" value="1"/>
</dbReference>
<evidence type="ECO:0000256" key="6">
    <source>
        <dbReference type="ARBA" id="ARBA00022801"/>
    </source>
</evidence>
<feature type="region of interest" description="Disordered" evidence="17">
    <location>
        <begin position="648"/>
        <end position="685"/>
    </location>
</feature>
<feature type="compositionally biased region" description="Gly residues" evidence="17">
    <location>
        <begin position="98"/>
        <end position="112"/>
    </location>
</feature>
<dbReference type="GO" id="GO:0006366">
    <property type="term" value="P:transcription by RNA polymerase II"/>
    <property type="evidence" value="ECO:0007669"/>
    <property type="project" value="UniProtKB-ARBA"/>
</dbReference>
<feature type="compositionally biased region" description="Low complexity" evidence="17">
    <location>
        <begin position="193"/>
        <end position="214"/>
    </location>
</feature>
<dbReference type="GO" id="GO:0003677">
    <property type="term" value="F:DNA binding"/>
    <property type="evidence" value="ECO:0007669"/>
    <property type="project" value="UniProtKB-UniRule"/>
</dbReference>
<feature type="compositionally biased region" description="Basic residues" evidence="17">
    <location>
        <begin position="1809"/>
        <end position="1819"/>
    </location>
</feature>
<dbReference type="InterPro" id="IPR050520">
    <property type="entry name" value="INO80/SWR1_helicase"/>
</dbReference>
<evidence type="ECO:0000313" key="22">
    <source>
        <dbReference type="Proteomes" id="UP001373714"/>
    </source>
</evidence>
<dbReference type="GO" id="GO:0031011">
    <property type="term" value="C:Ino80 complex"/>
    <property type="evidence" value="ECO:0007669"/>
    <property type="project" value="UniProtKB-UniRule"/>
</dbReference>
<evidence type="ECO:0000256" key="4">
    <source>
        <dbReference type="ARBA" id="ARBA00022741"/>
    </source>
</evidence>
<name>A0AAV9UMD9_9PEZI</name>
<dbReference type="Pfam" id="PF13892">
    <property type="entry name" value="DBINO"/>
    <property type="match status" value="1"/>
</dbReference>
<feature type="compositionally biased region" description="Low complexity" evidence="17">
    <location>
        <begin position="363"/>
        <end position="385"/>
    </location>
</feature>
<comment type="caution">
    <text evidence="21">The sequence shown here is derived from an EMBL/GenBank/DDBJ whole genome shotgun (WGS) entry which is preliminary data.</text>
</comment>
<dbReference type="CDD" id="cd18002">
    <property type="entry name" value="DEXQc_INO80"/>
    <property type="match status" value="1"/>
</dbReference>
<feature type="domain" description="Helicase ATP-binding" evidence="18">
    <location>
        <begin position="1041"/>
        <end position="1213"/>
    </location>
</feature>
<dbReference type="GO" id="GO:0040029">
    <property type="term" value="P:epigenetic regulation of gene expression"/>
    <property type="evidence" value="ECO:0007669"/>
    <property type="project" value="UniProtKB-ARBA"/>
</dbReference>
<evidence type="ECO:0000256" key="10">
    <source>
        <dbReference type="ARBA" id="ARBA00023125"/>
    </source>
</evidence>
<keyword evidence="5 16" id="KW-0227">DNA damage</keyword>
<dbReference type="InterPro" id="IPR001650">
    <property type="entry name" value="Helicase_C-like"/>
</dbReference>
<evidence type="ECO:0000256" key="8">
    <source>
        <dbReference type="ARBA" id="ARBA00023015"/>
    </source>
</evidence>
<keyword evidence="4" id="KW-0547">Nucleotide-binding</keyword>
<dbReference type="InterPro" id="IPR031047">
    <property type="entry name" value="DEXQc_INO80"/>
</dbReference>
<evidence type="ECO:0000259" key="19">
    <source>
        <dbReference type="PROSITE" id="PS51194"/>
    </source>
</evidence>
<evidence type="ECO:0000256" key="1">
    <source>
        <dbReference type="ARBA" id="ARBA00004123"/>
    </source>
</evidence>
<dbReference type="SUPFAM" id="SSF52540">
    <property type="entry name" value="P-loop containing nucleoside triphosphate hydrolases"/>
    <property type="match status" value="2"/>
</dbReference>
<feature type="compositionally biased region" description="Low complexity" evidence="17">
    <location>
        <begin position="245"/>
        <end position="259"/>
    </location>
</feature>
<keyword evidence="21" id="KW-0347">Helicase</keyword>
<dbReference type="PROSITE" id="PS51194">
    <property type="entry name" value="HELICASE_CTER"/>
    <property type="match status" value="1"/>
</dbReference>
<dbReference type="Gene3D" id="3.40.50.300">
    <property type="entry name" value="P-loop containing nucleotide triphosphate hydrolases"/>
    <property type="match status" value="1"/>
</dbReference>
<dbReference type="Proteomes" id="UP001373714">
    <property type="component" value="Unassembled WGS sequence"/>
</dbReference>
<keyword evidence="12" id="KW-0804">Transcription</keyword>
<gene>
    <name evidence="21" type="primary">INO80</name>
    <name evidence="21" type="ORF">TWF730_001527</name>
</gene>
<evidence type="ECO:0000256" key="16">
    <source>
        <dbReference type="RuleBase" id="RU368001"/>
    </source>
</evidence>
<feature type="compositionally biased region" description="Low complexity" evidence="17">
    <location>
        <begin position="476"/>
        <end position="491"/>
    </location>
</feature>
<feature type="compositionally biased region" description="Basic and acidic residues" evidence="17">
    <location>
        <begin position="1791"/>
        <end position="1807"/>
    </location>
</feature>
<feature type="compositionally biased region" description="Basic residues" evidence="17">
    <location>
        <begin position="726"/>
        <end position="736"/>
    </location>
</feature>
<feature type="region of interest" description="Disordered" evidence="17">
    <location>
        <begin position="1"/>
        <end position="552"/>
    </location>
</feature>
<evidence type="ECO:0000256" key="11">
    <source>
        <dbReference type="ARBA" id="ARBA00023159"/>
    </source>
</evidence>
<feature type="region of interest" description="Disordered" evidence="17">
    <location>
        <begin position="1791"/>
        <end position="1904"/>
    </location>
</feature>
<feature type="compositionally biased region" description="Low complexity" evidence="17">
    <location>
        <begin position="77"/>
        <end position="97"/>
    </location>
</feature>
<dbReference type="GO" id="GO:0006281">
    <property type="term" value="P:DNA repair"/>
    <property type="evidence" value="ECO:0007669"/>
    <property type="project" value="UniProtKB-UniRule"/>
</dbReference>
<keyword evidence="9" id="KW-0175">Coiled coil</keyword>
<accession>A0AAV9UMD9</accession>
<dbReference type="GO" id="GO:0042393">
    <property type="term" value="F:histone binding"/>
    <property type="evidence" value="ECO:0007669"/>
    <property type="project" value="TreeGrafter"/>
</dbReference>
<evidence type="ECO:0000259" key="18">
    <source>
        <dbReference type="PROSITE" id="PS51192"/>
    </source>
</evidence>
<dbReference type="EC" id="3.6.4.-" evidence="16"/>
<dbReference type="GO" id="GO:0140658">
    <property type="term" value="F:ATP-dependent chromatin remodeler activity"/>
    <property type="evidence" value="ECO:0007669"/>
    <property type="project" value="InterPro"/>
</dbReference>
<dbReference type="InterPro" id="IPR000330">
    <property type="entry name" value="SNF2_N"/>
</dbReference>
<evidence type="ECO:0000256" key="2">
    <source>
        <dbReference type="ARBA" id="ARBA00007025"/>
    </source>
</evidence>
<feature type="compositionally biased region" description="Pro residues" evidence="17">
    <location>
        <begin position="271"/>
        <end position="283"/>
    </location>
</feature>
<dbReference type="EMBL" id="JAVHNS010000010">
    <property type="protein sequence ID" value="KAK6342045.1"/>
    <property type="molecule type" value="Genomic_DNA"/>
</dbReference>
<feature type="domain" description="DBINO" evidence="20">
    <location>
        <begin position="784"/>
        <end position="909"/>
    </location>
</feature>
<reference evidence="21 22" key="1">
    <citation type="submission" date="2019-10" db="EMBL/GenBank/DDBJ databases">
        <authorList>
            <person name="Palmer J.M."/>
        </authorList>
    </citation>
    <scope>NUCLEOTIDE SEQUENCE [LARGE SCALE GENOMIC DNA]</scope>
    <source>
        <strain evidence="21 22">TWF730</strain>
    </source>
</reference>
<dbReference type="InterPro" id="IPR014001">
    <property type="entry name" value="Helicase_ATP-bd"/>
</dbReference>
<dbReference type="PROSITE" id="PS51192">
    <property type="entry name" value="HELICASE_ATP_BIND_1"/>
    <property type="match status" value="1"/>
</dbReference>
<keyword evidence="11" id="KW-0010">Activator</keyword>
<comment type="similarity">
    <text evidence="2 16">Belongs to the SNF2/RAD54 helicase family.</text>
</comment>
<feature type="compositionally biased region" description="Low complexity" evidence="17">
    <location>
        <begin position="113"/>
        <end position="145"/>
    </location>
</feature>
<comment type="subcellular location">
    <subcellularLocation>
        <location evidence="1 16">Nucleus</location>
    </subcellularLocation>
</comment>
<dbReference type="Gene3D" id="3.40.50.10810">
    <property type="entry name" value="Tandem AAA-ATPase domain"/>
    <property type="match status" value="1"/>
</dbReference>
<evidence type="ECO:0000256" key="17">
    <source>
        <dbReference type="SAM" id="MobiDB-lite"/>
    </source>
</evidence>
<dbReference type="InterPro" id="IPR049730">
    <property type="entry name" value="SNF2/RAD54-like_C"/>
</dbReference>
<organism evidence="21 22">
    <name type="scientific">Orbilia blumenaviensis</name>
    <dbReference type="NCBI Taxonomy" id="1796055"/>
    <lineage>
        <taxon>Eukaryota</taxon>
        <taxon>Fungi</taxon>
        <taxon>Dikarya</taxon>
        <taxon>Ascomycota</taxon>
        <taxon>Pezizomycotina</taxon>
        <taxon>Orbiliomycetes</taxon>
        <taxon>Orbiliales</taxon>
        <taxon>Orbiliaceae</taxon>
        <taxon>Orbilia</taxon>
    </lineage>
</organism>
<dbReference type="PRINTS" id="PR01217">
    <property type="entry name" value="PRICHEXTENSN"/>
</dbReference>
<dbReference type="Pfam" id="PF00271">
    <property type="entry name" value="Helicase_C"/>
    <property type="match status" value="1"/>
</dbReference>
<feature type="compositionally biased region" description="Pro residues" evidence="17">
    <location>
        <begin position="754"/>
        <end position="769"/>
    </location>
</feature>
<keyword evidence="22" id="KW-1185">Reference proteome</keyword>
<evidence type="ECO:0000256" key="3">
    <source>
        <dbReference type="ARBA" id="ARBA00019805"/>
    </source>
</evidence>
<dbReference type="GO" id="GO:0004386">
    <property type="term" value="F:helicase activity"/>
    <property type="evidence" value="ECO:0007669"/>
    <property type="project" value="UniProtKB-KW"/>
</dbReference>
<comment type="catalytic activity">
    <reaction evidence="15 16">
        <text>ATP + H2O = ADP + phosphate + H(+)</text>
        <dbReference type="Rhea" id="RHEA:13065"/>
        <dbReference type="ChEBI" id="CHEBI:15377"/>
        <dbReference type="ChEBI" id="CHEBI:15378"/>
        <dbReference type="ChEBI" id="CHEBI:30616"/>
        <dbReference type="ChEBI" id="CHEBI:43474"/>
        <dbReference type="ChEBI" id="CHEBI:456216"/>
    </reaction>
</comment>
<feature type="compositionally biased region" description="Basic residues" evidence="17">
    <location>
        <begin position="36"/>
        <end position="45"/>
    </location>
</feature>
<protein>
    <recommendedName>
        <fullName evidence="3 16">Chromatin-remodeling ATPase INO80</fullName>
        <ecNumber evidence="16">3.6.4.-</ecNumber>
    </recommendedName>
</protein>
<dbReference type="SMART" id="SM00490">
    <property type="entry name" value="HELICc"/>
    <property type="match status" value="1"/>
</dbReference>
<feature type="compositionally biased region" description="Basic residues" evidence="17">
    <location>
        <begin position="1"/>
        <end position="15"/>
    </location>
</feature>
<evidence type="ECO:0000259" key="20">
    <source>
        <dbReference type="PROSITE" id="PS51413"/>
    </source>
</evidence>
<keyword evidence="6 16" id="KW-0378">Hydrolase</keyword>
<keyword evidence="10 16" id="KW-0238">DNA-binding</keyword>
<dbReference type="InterPro" id="IPR020838">
    <property type="entry name" value="DBINO"/>
</dbReference>
<proteinExistence type="inferred from homology"/>
<dbReference type="FunFam" id="3.40.50.300:FF:001269">
    <property type="entry name" value="SNF2 family helicase/ATPase"/>
    <property type="match status" value="1"/>
</dbReference>
<evidence type="ECO:0000256" key="5">
    <source>
        <dbReference type="ARBA" id="ARBA00022763"/>
    </source>
</evidence>
<dbReference type="PANTHER" id="PTHR45685">
    <property type="entry name" value="HELICASE SRCAP-RELATED"/>
    <property type="match status" value="1"/>
</dbReference>
<dbReference type="PROSITE" id="PS51413">
    <property type="entry name" value="DBINO"/>
    <property type="match status" value="1"/>
</dbReference>
<feature type="compositionally biased region" description="Low complexity" evidence="17">
    <location>
        <begin position="52"/>
        <end position="65"/>
    </location>
</feature>
<feature type="compositionally biased region" description="Pro residues" evidence="17">
    <location>
        <begin position="404"/>
        <end position="475"/>
    </location>
</feature>
<sequence>MEHSPYHHPSHHPPPHPHPSSSSSSMQGQGRDQQPHHSHHPHPSHHNPYPPLQQQHYPHQQQQQQSLAPGYPPPSNPSSYSGGVSGNSNSNNNSSSGGNSGSGGGYTAGGGNSANSNSSNSSSNNNNINYHSHSHSHSQSQSQSHSHSHSRSHSLSRSHRGHSPPPPHHHHPHPPPPTHSNPSYAPTSQYYDSRQQQPLPQSSSTSNSASTPSSRYPPPSLRSPIQTHHPLPPSRSHYSPPPHSPGGYNNNGPPRNSYYDPVGGGREPPRDWNPPPSRYPPLTSPTLPSRQPYMYPEGPQDRPRTPPQAPRSPTEYRTPHGDPKRQMSPNSINGGPRRVSVHSMDANYPSRGPEFQSPPYRPPVMASSPPIASSAPGSAKKSAMSISALLSGSEERPSTAQPRPSTPPSAPVAVAPPIPPPPPPPPPPQVASEPSPPPQTPSKPVVTPAPPVEARDPTPPPAPVNKEPAPTPVSQPQPIAAAAASTPATPAEPTPRPKRKYVRKQPIDGVQVNINTPTSTRQTRHHSPDKSKMDIDEDTPVKPLKTDKNANRNAHPIVDFDAIDAEDDISKDGDLYLQKKDFYLAKSRKRRLQVTRMDDRQCKHRRLNFSKRVEEIVSAAAVTGRCRGEQQFHDEAYQEILRREDFEEKERKKEMQRIRRRAKAASEHRAKAEQAAKDAAENAERQRALMEEAKKAGKLLPIERTLTFRGYDDMDSEVPVEEEVKKVKKKPGKPKRRTDDPKELSQLRAEVEPRPVPVEPVPEPTPEPIVPHTSKAYNTMYEQIWRDLARRDIPKLSKHQQYTYSIKQSNHKKTSLLASKEARRWQLRTTKNTKDVQARAKKSMREMTAFWKRNEKEERDMRRRAEKEALERAKKEEEERESRRQARKLNFLISQTELYSHFIGKKIKTDEVERSTDKVTDAATAPAPVPVAHTTAHNIDDGELGDEVTKIDDLDFDQADDADLTAAAKTNAHLAVEAARKRAQEFNDEGGDSTALNRVNLDSDEMNFQNPTSLGDIYIDQPKLLTCQLKEYQLKGLNWLVNLYEQGINGILADEMGLGKTVQSISVMAYLAEHHNIWGPFLVIAPASTLHNWQQEISRFVPDLKVLPYWGNTKDRKILRKFWDRKHLTYTKDAPFHVLVTSYQIVVVDAQYFQRIKWQYMILDEAQAIKSSSSARWKSLLGFSCRNRLLLTGTPIQNNMQELWALLHFIMPTLFDSHDEFSEWFSKDIESHAQSNTQLNEAQLRRLHMILKPFMLRRIKKHVQSELGDKIEEDVYCELTYRQRSIYRALRNKINMADIIDKAVMGDEGSQSLMNLVMQFRKVCNHPDLFERADVASPMAFASWPETVSFLREKNNVEVPYGVRNLIDYTLPRLVARDGRLDVPGDKSRMGFRKKWMDSSESLFNIWTPQYLAKTYAQAKSTFGFLRFIDTSPAEASRAFHSPLIDRAVGVFVGNRLDYEPFLEYEEKWQPVRTMLLMRTAKQKATRAEPQDSFTMQALKRISREVFENERLNRLEPMVIPKATAPPITITCSSGAVGAESDDFLFNQRVRRLLSGPLPIEEDHLVEDKVEIADFPTRSLLPAPDSALGGFTSIQVPSMRRFVAESGKLARLDSLLKQLKAGGHRVLLYFQMTKMIDLMEEYLSYRQYKYLRLDGSSKLEDRRDMVSDWQTRPELFIFLLSTRAGGLGINLTAADTVIFYDSDWNPTIDSQAMDRAHRLGQTKQVHVYRLITRGTVEERILLRAKQKAEVQKVVVGGGEGEYKNVDFNKGSREMAMLLLDDEDGDGRTLEQQMDARAKQREAEDAAKGKGGRKGAKRKKAEAESLEEMYHEGEGHFDDNSNKPSEASTPIPAAPTSGRGGKRGGRGGKAGGPSRSHRRKSAKERMEMADGVSGSALDEDVEMGM</sequence>
<dbReference type="CDD" id="cd18793">
    <property type="entry name" value="SF2_C_SNF"/>
    <property type="match status" value="1"/>
</dbReference>
<evidence type="ECO:0000256" key="9">
    <source>
        <dbReference type="ARBA" id="ARBA00023054"/>
    </source>
</evidence>
<comment type="domain">
    <text evidence="16">The DBINO region is involved in binding to DNA.</text>
</comment>
<dbReference type="SMART" id="SM00487">
    <property type="entry name" value="DEXDc"/>
    <property type="match status" value="1"/>
</dbReference>
<feature type="compositionally biased region" description="Basic and acidic residues" evidence="17">
    <location>
        <begin position="648"/>
        <end position="657"/>
    </location>
</feature>
<feature type="domain" description="Helicase C-terminal" evidence="19">
    <location>
        <begin position="1611"/>
        <end position="1766"/>
    </location>
</feature>
<keyword evidence="7 16" id="KW-0067">ATP-binding</keyword>
<dbReference type="GO" id="GO:0005524">
    <property type="term" value="F:ATP binding"/>
    <property type="evidence" value="ECO:0007669"/>
    <property type="project" value="UniProtKB-UniRule"/>
</dbReference>
<comment type="function">
    <text evidence="16">ATPase component of the INO80 complex which remodels chromatin by shifting nucleosomes and is involved in DNA repair.</text>
</comment>
<evidence type="ECO:0000313" key="21">
    <source>
        <dbReference type="EMBL" id="KAK6342045.1"/>
    </source>
</evidence>
<keyword evidence="8" id="KW-0805">Transcription regulation</keyword>
<comment type="subunit">
    <text evidence="16">Component of the INO80 chromatin-remodeling complex.</text>
</comment>
<evidence type="ECO:0000256" key="15">
    <source>
        <dbReference type="ARBA" id="ARBA00049360"/>
    </source>
</evidence>
<feature type="region of interest" description="Disordered" evidence="17">
    <location>
        <begin position="855"/>
        <end position="883"/>
    </location>
</feature>
<feature type="compositionally biased region" description="Basic and acidic residues" evidence="17">
    <location>
        <begin position="664"/>
        <end position="685"/>
    </location>
</feature>
<feature type="compositionally biased region" description="Basic residues" evidence="17">
    <location>
        <begin position="146"/>
        <end position="173"/>
    </location>
</feature>
<dbReference type="PANTHER" id="PTHR45685:SF2">
    <property type="entry name" value="CHROMATIN-REMODELING ATPASE INO80"/>
    <property type="match status" value="1"/>
</dbReference>
<dbReference type="GO" id="GO:0051276">
    <property type="term" value="P:chromosome organization"/>
    <property type="evidence" value="ECO:0007669"/>
    <property type="project" value="UniProtKB-ARBA"/>
</dbReference>
<feature type="compositionally biased region" description="Basic and acidic residues" evidence="17">
    <location>
        <begin position="1827"/>
        <end position="1840"/>
    </location>
</feature>